<dbReference type="Gene3D" id="3.40.50.20">
    <property type="match status" value="1"/>
</dbReference>
<protein>
    <recommendedName>
        <fullName evidence="10">Glutathione synthetase</fullName>
        <ecNumber evidence="10">6.3.2.3</ecNumber>
    </recommendedName>
    <alternativeName>
        <fullName evidence="10">GSH synthetase</fullName>
        <shortName evidence="10">GSH-S</shortName>
        <shortName evidence="10">GSHase</shortName>
    </alternativeName>
    <alternativeName>
        <fullName evidence="10">Glutathione synthase</fullName>
    </alternativeName>
</protein>
<dbReference type="EMBL" id="NXFY01000008">
    <property type="protein sequence ID" value="PHO18168.1"/>
    <property type="molecule type" value="Genomic_DNA"/>
</dbReference>
<comment type="catalytic activity">
    <reaction evidence="10">
        <text>gamma-L-glutamyl-L-cysteine + glycine + ATP = glutathione + ADP + phosphate + H(+)</text>
        <dbReference type="Rhea" id="RHEA:13557"/>
        <dbReference type="ChEBI" id="CHEBI:15378"/>
        <dbReference type="ChEBI" id="CHEBI:30616"/>
        <dbReference type="ChEBI" id="CHEBI:43474"/>
        <dbReference type="ChEBI" id="CHEBI:57305"/>
        <dbReference type="ChEBI" id="CHEBI:57925"/>
        <dbReference type="ChEBI" id="CHEBI:58173"/>
        <dbReference type="ChEBI" id="CHEBI:456216"/>
        <dbReference type="EC" id="6.3.2.3"/>
    </reaction>
</comment>
<dbReference type="Gene3D" id="3.30.1490.20">
    <property type="entry name" value="ATP-grasp fold, A domain"/>
    <property type="match status" value="1"/>
</dbReference>
<evidence type="ECO:0000256" key="4">
    <source>
        <dbReference type="ARBA" id="ARBA00022684"/>
    </source>
</evidence>
<dbReference type="PANTHER" id="PTHR21621">
    <property type="entry name" value="RIBOSOMAL PROTEIN S6 MODIFICATION PROTEIN"/>
    <property type="match status" value="1"/>
</dbReference>
<comment type="cofactor">
    <cofactor evidence="1">
        <name>Mn(2+)</name>
        <dbReference type="ChEBI" id="CHEBI:29035"/>
    </cofactor>
</comment>
<dbReference type="PANTHER" id="PTHR21621:SF4">
    <property type="entry name" value="GLUTATHIONE SYNTHETASE"/>
    <property type="match status" value="1"/>
</dbReference>
<dbReference type="InterPro" id="IPR004215">
    <property type="entry name" value="GSHS_N"/>
</dbReference>
<dbReference type="SUPFAM" id="SSF56059">
    <property type="entry name" value="Glutathione synthetase ATP-binding domain-like"/>
    <property type="match status" value="1"/>
</dbReference>
<sequence>MHVGFIIEHWDNIEPLKSSTLTIIRECIKRKHKVSILYTNNLTVRNNIVHGFILTIKDMEKIPENITSFYKKVEFEKKLTALHAFDCIMLRKDPPINPLVLNFLDAIKDETVIINDVDGIRKANNKLYTTTFHDPNNTFLPVTHVSGSKKYINKIIEESTNEKLILKPLDGSGGKGVIVLEKNAKSNINSLLDFYIDKSGDKYVILQEYIQGAENGDVRVLMLNGKYLGAYHRKPAVGEIRANIQAGGTAHKYTLTESQKNVCRKIGTKLLADGLYFVGLDMIGDKILEVNVLNPGGITNINKLNKLKLHQNVVDFLEEKVEEKIEKRAELEYLLKRLNELRE</sequence>
<reference evidence="13 16" key="2">
    <citation type="submission" date="2018-08" db="EMBL/GenBank/DDBJ databases">
        <title>Complete genome of the Arcobacter molluscorum type strain LMG 25693.</title>
        <authorList>
            <person name="Miller W.G."/>
            <person name="Yee E."/>
            <person name="Bono J.L."/>
        </authorList>
    </citation>
    <scope>NUCLEOTIDE SEQUENCE [LARGE SCALE GENOMIC DNA]</scope>
    <source>
        <strain evidence="13 16">CECT 7696</strain>
    </source>
</reference>
<keyword evidence="4 10" id="KW-0317">Glutathione biosynthesis</keyword>
<evidence type="ECO:0000313" key="15">
    <source>
        <dbReference type="Proteomes" id="UP000221222"/>
    </source>
</evidence>
<evidence type="ECO:0000256" key="3">
    <source>
        <dbReference type="ARBA" id="ARBA00022598"/>
    </source>
</evidence>
<evidence type="ECO:0000259" key="12">
    <source>
        <dbReference type="PROSITE" id="PS50975"/>
    </source>
</evidence>
<evidence type="ECO:0000256" key="6">
    <source>
        <dbReference type="ARBA" id="ARBA00022741"/>
    </source>
</evidence>
<reference evidence="14 15" key="1">
    <citation type="submission" date="2017-09" db="EMBL/GenBank/DDBJ databases">
        <title>Arcobacter canalis sp. nov., a new species isolated from a water canal contaminated with urban sewage.</title>
        <authorList>
            <person name="Perez-Cataluna A."/>
            <person name="Salas-Masso N."/>
            <person name="Figueras M.J."/>
        </authorList>
    </citation>
    <scope>NUCLEOTIDE SEQUENCE [LARGE SCALE GENOMIC DNA]</scope>
    <source>
        <strain evidence="14 15">F98-3</strain>
    </source>
</reference>
<evidence type="ECO:0000256" key="2">
    <source>
        <dbReference type="ARBA" id="ARBA00001946"/>
    </source>
</evidence>
<organism evidence="14 15">
    <name type="scientific">Malaciobacter molluscorum LMG 25693</name>
    <dbReference type="NCBI Taxonomy" id="870501"/>
    <lineage>
        <taxon>Bacteria</taxon>
        <taxon>Pseudomonadati</taxon>
        <taxon>Campylobacterota</taxon>
        <taxon>Epsilonproteobacteria</taxon>
        <taxon>Campylobacterales</taxon>
        <taxon>Arcobacteraceae</taxon>
        <taxon>Malaciobacter</taxon>
    </lineage>
</organism>
<keyword evidence="6 10" id="KW-0547">Nucleotide-binding</keyword>
<dbReference type="NCBIfam" id="NF003573">
    <property type="entry name" value="PRK05246.1"/>
    <property type="match status" value="1"/>
</dbReference>
<comment type="pathway">
    <text evidence="10">Sulfur metabolism; glutathione biosynthesis; glutathione from L-cysteine and L-glutamate: step 2/2.</text>
</comment>
<keyword evidence="3 10" id="KW-0436">Ligase</keyword>
<evidence type="ECO:0000313" key="13">
    <source>
        <dbReference type="EMBL" id="AXX92383.1"/>
    </source>
</evidence>
<dbReference type="GO" id="GO:0046872">
    <property type="term" value="F:metal ion binding"/>
    <property type="evidence" value="ECO:0007669"/>
    <property type="project" value="UniProtKB-KW"/>
</dbReference>
<evidence type="ECO:0000256" key="9">
    <source>
        <dbReference type="ARBA" id="ARBA00023211"/>
    </source>
</evidence>
<dbReference type="SUPFAM" id="SSF52440">
    <property type="entry name" value="PreATP-grasp domain"/>
    <property type="match status" value="1"/>
</dbReference>
<dbReference type="Proteomes" id="UP000262712">
    <property type="component" value="Chromosome"/>
</dbReference>
<dbReference type="RefSeq" id="WP_099342344.1">
    <property type="nucleotide sequence ID" value="NZ_CP032098.1"/>
</dbReference>
<dbReference type="UniPathway" id="UPA00142">
    <property type="reaction ID" value="UER00210"/>
</dbReference>
<dbReference type="InterPro" id="IPR013815">
    <property type="entry name" value="ATP_grasp_subdomain_1"/>
</dbReference>
<dbReference type="GO" id="GO:0005524">
    <property type="term" value="F:ATP binding"/>
    <property type="evidence" value="ECO:0007669"/>
    <property type="project" value="UniProtKB-UniRule"/>
</dbReference>
<evidence type="ECO:0000256" key="8">
    <source>
        <dbReference type="ARBA" id="ARBA00022842"/>
    </source>
</evidence>
<comment type="cofactor">
    <cofactor evidence="2">
        <name>Mg(2+)</name>
        <dbReference type="ChEBI" id="CHEBI:18420"/>
    </cofactor>
</comment>
<keyword evidence="9" id="KW-0464">Manganese</keyword>
<dbReference type="KEGG" id="amol:AMOL_1408"/>
<evidence type="ECO:0000256" key="10">
    <source>
        <dbReference type="HAMAP-Rule" id="MF_00162"/>
    </source>
</evidence>
<evidence type="ECO:0000313" key="16">
    <source>
        <dbReference type="Proteomes" id="UP000262712"/>
    </source>
</evidence>
<keyword evidence="7 10" id="KW-0067">ATP-binding</keyword>
<name>A0A2G1DI33_9BACT</name>
<dbReference type="Pfam" id="PF02955">
    <property type="entry name" value="GSH-S_ATP"/>
    <property type="match status" value="1"/>
</dbReference>
<gene>
    <name evidence="10" type="primary">gshB</name>
    <name evidence="13" type="ORF">AMOL_1408</name>
    <name evidence="14" type="ORF">CPU12_06805</name>
</gene>
<comment type="similarity">
    <text evidence="10">Belongs to the prokaryotic GSH synthase family.</text>
</comment>
<dbReference type="EMBL" id="CP032098">
    <property type="protein sequence ID" value="AXX92383.1"/>
    <property type="molecule type" value="Genomic_DNA"/>
</dbReference>
<dbReference type="HAMAP" id="MF_00162">
    <property type="entry name" value="GSH_S"/>
    <property type="match status" value="1"/>
</dbReference>
<dbReference type="GO" id="GO:0005737">
    <property type="term" value="C:cytoplasm"/>
    <property type="evidence" value="ECO:0007669"/>
    <property type="project" value="TreeGrafter"/>
</dbReference>
<keyword evidence="5" id="KW-0479">Metal-binding</keyword>
<dbReference type="InterPro" id="IPR004218">
    <property type="entry name" value="GSHS_ATP-bd"/>
</dbReference>
<keyword evidence="8" id="KW-0460">Magnesium</keyword>
<feature type="coiled-coil region" evidence="11">
    <location>
        <begin position="307"/>
        <end position="341"/>
    </location>
</feature>
<dbReference type="InterPro" id="IPR011761">
    <property type="entry name" value="ATP-grasp"/>
</dbReference>
<dbReference type="AlphaFoldDB" id="A0A2G1DI33"/>
<dbReference type="Gene3D" id="3.30.470.20">
    <property type="entry name" value="ATP-grasp fold, B domain"/>
    <property type="match status" value="1"/>
</dbReference>
<evidence type="ECO:0000256" key="7">
    <source>
        <dbReference type="ARBA" id="ARBA00022840"/>
    </source>
</evidence>
<dbReference type="Proteomes" id="UP000221222">
    <property type="component" value="Unassembled WGS sequence"/>
</dbReference>
<keyword evidence="15" id="KW-1185">Reference proteome</keyword>
<dbReference type="PROSITE" id="PS50975">
    <property type="entry name" value="ATP_GRASP"/>
    <property type="match status" value="1"/>
</dbReference>
<dbReference type="Pfam" id="PF02951">
    <property type="entry name" value="GSH-S_N"/>
    <property type="match status" value="1"/>
</dbReference>
<feature type="domain" description="ATP-grasp" evidence="12">
    <location>
        <begin position="126"/>
        <end position="318"/>
    </location>
</feature>
<proteinExistence type="inferred from homology"/>
<keyword evidence="11" id="KW-0175">Coiled coil</keyword>
<evidence type="ECO:0000256" key="1">
    <source>
        <dbReference type="ARBA" id="ARBA00001936"/>
    </source>
</evidence>
<evidence type="ECO:0000256" key="5">
    <source>
        <dbReference type="ARBA" id="ARBA00022723"/>
    </source>
</evidence>
<accession>A0A2G1DI33</accession>
<evidence type="ECO:0000256" key="11">
    <source>
        <dbReference type="SAM" id="Coils"/>
    </source>
</evidence>
<dbReference type="GO" id="GO:0004363">
    <property type="term" value="F:glutathione synthase activity"/>
    <property type="evidence" value="ECO:0007669"/>
    <property type="project" value="UniProtKB-UniRule"/>
</dbReference>
<evidence type="ECO:0000313" key="14">
    <source>
        <dbReference type="EMBL" id="PHO18168.1"/>
    </source>
</evidence>
<dbReference type="EC" id="6.3.2.3" evidence="10"/>
<dbReference type="InterPro" id="IPR016185">
    <property type="entry name" value="PreATP-grasp_dom_sf"/>
</dbReference>
<dbReference type="InterPro" id="IPR006284">
    <property type="entry name" value="Glut_synth_pro"/>
</dbReference>